<dbReference type="Pfam" id="PF13276">
    <property type="entry name" value="HTH_21"/>
    <property type="match status" value="1"/>
</dbReference>
<comment type="caution">
    <text evidence="4">The sequence shown here is derived from an EMBL/GenBank/DDBJ whole genome shotgun (WGS) entry which is preliminary data.</text>
</comment>
<keyword evidence="5" id="KW-1185">Reference proteome</keyword>
<feature type="region of interest" description="Disordered" evidence="2">
    <location>
        <begin position="1"/>
        <end position="25"/>
    </location>
</feature>
<dbReference type="PANTHER" id="PTHR46889:SF4">
    <property type="entry name" value="TRANSPOSASE INSO FOR INSERTION SEQUENCE ELEMENT IS911B-RELATED"/>
    <property type="match status" value="1"/>
</dbReference>
<dbReference type="NCBIfam" id="NF033516">
    <property type="entry name" value="transpos_IS3"/>
    <property type="match status" value="1"/>
</dbReference>
<evidence type="ECO:0000313" key="4">
    <source>
        <dbReference type="EMBL" id="MBM7634605.1"/>
    </source>
</evidence>
<dbReference type="InterPro" id="IPR012337">
    <property type="entry name" value="RNaseH-like_sf"/>
</dbReference>
<dbReference type="InterPro" id="IPR025948">
    <property type="entry name" value="HTH-like_dom"/>
</dbReference>
<dbReference type="InterPro" id="IPR036397">
    <property type="entry name" value="RNaseH_sf"/>
</dbReference>
<name>A0ABS2PGM3_9BACL</name>
<dbReference type="SUPFAM" id="SSF53098">
    <property type="entry name" value="Ribonuclease H-like"/>
    <property type="match status" value="1"/>
</dbReference>
<dbReference type="InterPro" id="IPR001584">
    <property type="entry name" value="Integrase_cat-core"/>
</dbReference>
<dbReference type="Proteomes" id="UP000741863">
    <property type="component" value="Unassembled WGS sequence"/>
</dbReference>
<protein>
    <submittedName>
        <fullName evidence="4">Transposase InsO family protein</fullName>
    </submittedName>
</protein>
<dbReference type="Pfam" id="PF00665">
    <property type="entry name" value="rve"/>
    <property type="match status" value="1"/>
</dbReference>
<proteinExistence type="predicted"/>
<accession>A0ABS2PGM3</accession>
<evidence type="ECO:0000259" key="3">
    <source>
        <dbReference type="PROSITE" id="PS50994"/>
    </source>
</evidence>
<organism evidence="4 5">
    <name type="scientific">Geomicrobium sediminis</name>
    <dbReference type="NCBI Taxonomy" id="1347788"/>
    <lineage>
        <taxon>Bacteria</taxon>
        <taxon>Bacillati</taxon>
        <taxon>Bacillota</taxon>
        <taxon>Bacilli</taxon>
        <taxon>Bacillales</taxon>
        <taxon>Geomicrobium</taxon>
    </lineage>
</organism>
<dbReference type="PROSITE" id="PS50994">
    <property type="entry name" value="INTEGRASE"/>
    <property type="match status" value="1"/>
</dbReference>
<reference evidence="4 5" key="1">
    <citation type="submission" date="2021-01" db="EMBL/GenBank/DDBJ databases">
        <title>Genomic Encyclopedia of Type Strains, Phase IV (KMG-IV): sequencing the most valuable type-strain genomes for metagenomic binning, comparative biology and taxonomic classification.</title>
        <authorList>
            <person name="Goeker M."/>
        </authorList>
    </citation>
    <scope>NUCLEOTIDE SEQUENCE [LARGE SCALE GENOMIC DNA]</scope>
    <source>
        <strain evidence="4 5">DSM 25540</strain>
    </source>
</reference>
<evidence type="ECO:0000256" key="1">
    <source>
        <dbReference type="ARBA" id="ARBA00002286"/>
    </source>
</evidence>
<dbReference type="EMBL" id="JAFBEC010000014">
    <property type="protein sequence ID" value="MBM7634605.1"/>
    <property type="molecule type" value="Genomic_DNA"/>
</dbReference>
<gene>
    <name evidence="4" type="ORF">JOD17_003727</name>
</gene>
<dbReference type="Gene3D" id="3.30.420.10">
    <property type="entry name" value="Ribonuclease H-like superfamily/Ribonuclease H"/>
    <property type="match status" value="1"/>
</dbReference>
<sequence length="299" mass="35405">MVRDGEQRPKKDQRNRRGDDEKRLHQEASYQTIEALKEAYPIAWLCEALGISRASYYKWIQRQTPDDEADDRALMDEITTIYHDHKGIYGYRRITIYLRQRKGMTINHKRVRRLMKHLGLRAVIRQKRKSYRPSTPEVTAENLLNRNFTAERENEKWLTDVTELKFPSGQKAYLSAILDLGKGTIVSHVLGHSNNNKLVFDTYHQAIERTQATHVLLHSDRGYQYTSPSFQRLLKQRQFVQSMSRVGRCIDNGPMEAFWGTLKSEMFHLKKYHTFEELEHDIHAYIKFYNEDRITLKMA</sequence>
<dbReference type="InterPro" id="IPR050900">
    <property type="entry name" value="Transposase_IS3/IS150/IS904"/>
</dbReference>
<dbReference type="PANTHER" id="PTHR46889">
    <property type="entry name" value="TRANSPOSASE INSF FOR INSERTION SEQUENCE IS3B-RELATED"/>
    <property type="match status" value="1"/>
</dbReference>
<evidence type="ECO:0000256" key="2">
    <source>
        <dbReference type="SAM" id="MobiDB-lite"/>
    </source>
</evidence>
<feature type="domain" description="Integrase catalytic" evidence="3">
    <location>
        <begin position="149"/>
        <end position="299"/>
    </location>
</feature>
<dbReference type="Pfam" id="PF13333">
    <property type="entry name" value="rve_2"/>
    <property type="match status" value="1"/>
</dbReference>
<evidence type="ECO:0000313" key="5">
    <source>
        <dbReference type="Proteomes" id="UP000741863"/>
    </source>
</evidence>
<dbReference type="InterPro" id="IPR048020">
    <property type="entry name" value="Transpos_IS3"/>
</dbReference>
<comment type="function">
    <text evidence="1">Involved in the transposition of the insertion sequence.</text>
</comment>